<accession>A0A3B0XPM7</accession>
<sequence>MYIFNAIIFFLVSVCSVQAKEYPAEYLIDLEKKFNTLRSEIYITSNTEPDSYRKQNAALYHIKKGAWGKSIKRVQPDKTSAAGCQDYNNILYGISMQGLKNKKSALNFYRRVYRDSVHYATAQLNIASIYQREGRAEKAILTIRKVLSDSSVLMDVELTNKLLFTLANIYIRENRYLESMKILRRIETRSIYSSRAMIALAFSALEIKDYSTALNTLNYLLNNNQHDLAGDESYITIAFLYESKGDYIRAAEYYKRAVAYYKKRINKIDIATNRKKALKYLNLRNKHNFIVNEIQIDLIEELPAAFFDTYFMLEKLVQRISESTDVKNEFHDRAITLYHDYRKVIKQLLHKQLKVRKKILTSYLKQSNYGFILSNDQLVSEMEIKNHAVSE</sequence>
<protein>
    <submittedName>
        <fullName evidence="1">Uncharacterized protein</fullName>
    </submittedName>
</protein>
<evidence type="ECO:0000313" key="1">
    <source>
        <dbReference type="EMBL" id="VAW70435.1"/>
    </source>
</evidence>
<proteinExistence type="predicted"/>
<dbReference type="InterPro" id="IPR011990">
    <property type="entry name" value="TPR-like_helical_dom_sf"/>
</dbReference>
<name>A0A3B0XPM7_9ZZZZ</name>
<dbReference type="SUPFAM" id="SSF48452">
    <property type="entry name" value="TPR-like"/>
    <property type="match status" value="1"/>
</dbReference>
<dbReference type="InterPro" id="IPR019734">
    <property type="entry name" value="TPR_rpt"/>
</dbReference>
<dbReference type="Gene3D" id="1.25.40.10">
    <property type="entry name" value="Tetratricopeptide repeat domain"/>
    <property type="match status" value="1"/>
</dbReference>
<dbReference type="PROSITE" id="PS50005">
    <property type="entry name" value="TPR"/>
    <property type="match status" value="1"/>
</dbReference>
<gene>
    <name evidence="1" type="ORF">MNBD_GAMMA09-2130</name>
</gene>
<dbReference type="AlphaFoldDB" id="A0A3B0XPM7"/>
<dbReference type="EMBL" id="UOFI01000199">
    <property type="protein sequence ID" value="VAW70435.1"/>
    <property type="molecule type" value="Genomic_DNA"/>
</dbReference>
<dbReference type="Pfam" id="PF13181">
    <property type="entry name" value="TPR_8"/>
    <property type="match status" value="2"/>
</dbReference>
<reference evidence="1" key="1">
    <citation type="submission" date="2018-06" db="EMBL/GenBank/DDBJ databases">
        <authorList>
            <person name="Zhirakovskaya E."/>
        </authorList>
    </citation>
    <scope>NUCLEOTIDE SEQUENCE</scope>
</reference>
<organism evidence="1">
    <name type="scientific">hydrothermal vent metagenome</name>
    <dbReference type="NCBI Taxonomy" id="652676"/>
    <lineage>
        <taxon>unclassified sequences</taxon>
        <taxon>metagenomes</taxon>
        <taxon>ecological metagenomes</taxon>
    </lineage>
</organism>